<feature type="region of interest" description="Disordered" evidence="6">
    <location>
        <begin position="1"/>
        <end position="23"/>
    </location>
</feature>
<gene>
    <name evidence="7" type="ORF">PDEL1432_LOCUS608</name>
</gene>
<feature type="compositionally biased region" description="Basic and acidic residues" evidence="6">
    <location>
        <begin position="14"/>
        <end position="23"/>
    </location>
</feature>
<proteinExistence type="inferred from homology"/>
<dbReference type="PIRSF" id="PIRSF015952">
    <property type="entry name" value="U3snoRNP11"/>
    <property type="match status" value="1"/>
</dbReference>
<evidence type="ECO:0000256" key="6">
    <source>
        <dbReference type="SAM" id="MobiDB-lite"/>
    </source>
</evidence>
<evidence type="ECO:0000256" key="5">
    <source>
        <dbReference type="PIRNR" id="PIRNR015952"/>
    </source>
</evidence>
<evidence type="ECO:0000256" key="4">
    <source>
        <dbReference type="ARBA" id="ARBA00023242"/>
    </source>
</evidence>
<reference evidence="7" key="1">
    <citation type="submission" date="2021-01" db="EMBL/GenBank/DDBJ databases">
        <authorList>
            <person name="Corre E."/>
            <person name="Pelletier E."/>
            <person name="Niang G."/>
            <person name="Scheremetjew M."/>
            <person name="Finn R."/>
            <person name="Kale V."/>
            <person name="Holt S."/>
            <person name="Cochrane G."/>
            <person name="Meng A."/>
            <person name="Brown T."/>
            <person name="Cohen L."/>
        </authorList>
    </citation>
    <scope>NUCLEOTIDE SEQUENCE</scope>
    <source>
        <strain evidence="7">UNC1205</strain>
    </source>
</reference>
<dbReference type="AlphaFoldDB" id="A0A7S0UKD3"/>
<comment type="subcellular location">
    <subcellularLocation>
        <location evidence="1 5">Nucleus</location>
        <location evidence="1 5">Nucleolus</location>
    </subcellularLocation>
</comment>
<comment type="similarity">
    <text evidence="2 5">Belongs to the UTP11 family.</text>
</comment>
<organism evidence="7">
    <name type="scientific">Pseudo-nitzschia delicatissima</name>
    <dbReference type="NCBI Taxonomy" id="44447"/>
    <lineage>
        <taxon>Eukaryota</taxon>
        <taxon>Sar</taxon>
        <taxon>Stramenopiles</taxon>
        <taxon>Ochrophyta</taxon>
        <taxon>Bacillariophyta</taxon>
        <taxon>Bacillariophyceae</taxon>
        <taxon>Bacillariophycidae</taxon>
        <taxon>Bacillariales</taxon>
        <taxon>Bacillariaceae</taxon>
        <taxon>Pseudo-nitzschia</taxon>
    </lineage>
</organism>
<dbReference type="PANTHER" id="PTHR12838:SF0">
    <property type="entry name" value="U3 SMALL NUCLEOLAR RNA-ASSOCIATED PROTEIN 11-RELATED"/>
    <property type="match status" value="1"/>
</dbReference>
<protein>
    <recommendedName>
        <fullName evidence="5">U3 small nucleolar RNA-associated protein 11</fullName>
        <shortName evidence="5">U3 snoRNA-associated protein 11</shortName>
    </recommendedName>
</protein>
<evidence type="ECO:0000313" key="7">
    <source>
        <dbReference type="EMBL" id="CAD8760568.1"/>
    </source>
</evidence>
<comment type="subunit">
    <text evidence="5">Component of the ribosomal small subunit (SSU) processome.</text>
</comment>
<feature type="compositionally biased region" description="Basic and acidic residues" evidence="6">
    <location>
        <begin position="215"/>
        <end position="238"/>
    </location>
</feature>
<evidence type="ECO:0000256" key="3">
    <source>
        <dbReference type="ARBA" id="ARBA00022552"/>
    </source>
</evidence>
<evidence type="ECO:0000256" key="1">
    <source>
        <dbReference type="ARBA" id="ARBA00004604"/>
    </source>
</evidence>
<feature type="region of interest" description="Disordered" evidence="6">
    <location>
        <begin position="214"/>
        <end position="270"/>
    </location>
</feature>
<name>A0A7S0UKD3_9STRA</name>
<accession>A0A7S0UKD3</accession>
<dbReference type="EMBL" id="HBFL01000831">
    <property type="protein sequence ID" value="CAD8760568.1"/>
    <property type="molecule type" value="Transcribed_RNA"/>
</dbReference>
<dbReference type="PANTHER" id="PTHR12838">
    <property type="entry name" value="U3 SMALL NUCLEOLAR RNA-ASSOCIATED PROTEIN 11"/>
    <property type="match status" value="1"/>
</dbReference>
<dbReference type="Pfam" id="PF03998">
    <property type="entry name" value="Utp11"/>
    <property type="match status" value="1"/>
</dbReference>
<comment type="function">
    <text evidence="5">Involved in nucleolar processing of pre-18S ribosomal RNA.</text>
</comment>
<keyword evidence="4 5" id="KW-0539">Nucleus</keyword>
<dbReference type="InterPro" id="IPR007144">
    <property type="entry name" value="SSU_processome_Utp11"/>
</dbReference>
<keyword evidence="3 5" id="KW-0698">rRNA processing</keyword>
<sequence length="270" mass="31956">MSSLRNAVKRIAHKERSQPLDRQHLGILEKKKDYKQRAIDYHRKEDRIKAMQQKVAMKNPDEFYFGMHNSKVENGKHRSSEDYRVLDPELVKVMKDQDLSYVRMQKQKDIKKAEKLQASLHLLDADNEDAVGSKRKHTIFVKSKKEASEFDVAQHFDTIPEFEGRAFNRLRKRDIEKLSKNNTSGERQLTTEELHKLRKTEQKLAKKLAKARASAYREMESRRERADKMRTAEDHLITEKLVSSKGRKRKLKTGEDGKPAQYKWRRKRLK</sequence>
<dbReference type="GO" id="GO:0006364">
    <property type="term" value="P:rRNA processing"/>
    <property type="evidence" value="ECO:0007669"/>
    <property type="project" value="UniProtKB-UniRule"/>
</dbReference>
<dbReference type="GO" id="GO:0032040">
    <property type="term" value="C:small-subunit processome"/>
    <property type="evidence" value="ECO:0007669"/>
    <property type="project" value="UniProtKB-UniRule"/>
</dbReference>
<evidence type="ECO:0000256" key="2">
    <source>
        <dbReference type="ARBA" id="ARBA00008105"/>
    </source>
</evidence>